<dbReference type="OrthoDB" id="2428874at2759"/>
<evidence type="ECO:0000313" key="3">
    <source>
        <dbReference type="Proteomes" id="UP000807716"/>
    </source>
</evidence>
<feature type="compositionally biased region" description="Pro residues" evidence="1">
    <location>
        <begin position="121"/>
        <end position="134"/>
    </location>
</feature>
<feature type="compositionally biased region" description="Acidic residues" evidence="1">
    <location>
        <begin position="142"/>
        <end position="151"/>
    </location>
</feature>
<gene>
    <name evidence="2" type="ORF">DFQ27_006243</name>
</gene>
<protein>
    <submittedName>
        <fullName evidence="2">Uncharacterized protein</fullName>
    </submittedName>
</protein>
<sequence>MTATTFVSSLPSPGPVMIGPASVHPIPEGSLSDLDRAALQKELEQLKSSIQDSQNIYSTTYASIPGFQELVLTTHAQVAQAKKAVLETRQQIQHQHRHHHHHQQSEEPSSSSASYSSSSTTPPPSSATPSPPSSPISRPDAPDESSMDVDDDHTRLARLEREHELLGKKLTQVLRDKAEAEETKKRLSDYMTWAKARARDIESKLQE</sequence>
<dbReference type="EMBL" id="JAAAJB010000046">
    <property type="protein sequence ID" value="KAG0268605.1"/>
    <property type="molecule type" value="Genomic_DNA"/>
</dbReference>
<dbReference type="AlphaFoldDB" id="A0A9P6QJD4"/>
<feature type="compositionally biased region" description="Polar residues" evidence="1">
    <location>
        <begin position="1"/>
        <end position="11"/>
    </location>
</feature>
<keyword evidence="3" id="KW-1185">Reference proteome</keyword>
<dbReference type="Proteomes" id="UP000807716">
    <property type="component" value="Unassembled WGS sequence"/>
</dbReference>
<feature type="region of interest" description="Disordered" evidence="1">
    <location>
        <begin position="1"/>
        <end position="30"/>
    </location>
</feature>
<evidence type="ECO:0000256" key="1">
    <source>
        <dbReference type="SAM" id="MobiDB-lite"/>
    </source>
</evidence>
<comment type="caution">
    <text evidence="2">The sequence shown here is derived from an EMBL/GenBank/DDBJ whole genome shotgun (WGS) entry which is preliminary data.</text>
</comment>
<feature type="compositionally biased region" description="Low complexity" evidence="1">
    <location>
        <begin position="108"/>
        <end position="120"/>
    </location>
</feature>
<organism evidence="2 3">
    <name type="scientific">Actinomortierella ambigua</name>
    <dbReference type="NCBI Taxonomy" id="1343610"/>
    <lineage>
        <taxon>Eukaryota</taxon>
        <taxon>Fungi</taxon>
        <taxon>Fungi incertae sedis</taxon>
        <taxon>Mucoromycota</taxon>
        <taxon>Mortierellomycotina</taxon>
        <taxon>Mortierellomycetes</taxon>
        <taxon>Mortierellales</taxon>
        <taxon>Mortierellaceae</taxon>
        <taxon>Actinomortierella</taxon>
    </lineage>
</organism>
<evidence type="ECO:0000313" key="2">
    <source>
        <dbReference type="EMBL" id="KAG0268605.1"/>
    </source>
</evidence>
<accession>A0A9P6QJD4</accession>
<reference evidence="2" key="1">
    <citation type="journal article" date="2020" name="Fungal Divers.">
        <title>Resolving the Mortierellaceae phylogeny through synthesis of multi-gene phylogenetics and phylogenomics.</title>
        <authorList>
            <person name="Vandepol N."/>
            <person name="Liber J."/>
            <person name="Desiro A."/>
            <person name="Na H."/>
            <person name="Kennedy M."/>
            <person name="Barry K."/>
            <person name="Grigoriev I.V."/>
            <person name="Miller A.N."/>
            <person name="O'Donnell K."/>
            <person name="Stajich J.E."/>
            <person name="Bonito G."/>
        </authorList>
    </citation>
    <scope>NUCLEOTIDE SEQUENCE</scope>
    <source>
        <strain evidence="2">BC1065</strain>
    </source>
</reference>
<name>A0A9P6QJD4_9FUNG</name>
<proteinExistence type="predicted"/>
<feature type="region of interest" description="Disordered" evidence="1">
    <location>
        <begin position="85"/>
        <end position="156"/>
    </location>
</feature>